<evidence type="ECO:0000313" key="3">
    <source>
        <dbReference type="Proteomes" id="UP001595748"/>
    </source>
</evidence>
<dbReference type="Pfam" id="PF08021">
    <property type="entry name" value="FAD_binding_9"/>
    <property type="match status" value="1"/>
</dbReference>
<dbReference type="Pfam" id="PF04954">
    <property type="entry name" value="SIP"/>
    <property type="match status" value="1"/>
</dbReference>
<dbReference type="PROSITE" id="PS51384">
    <property type="entry name" value="FAD_FR"/>
    <property type="match status" value="1"/>
</dbReference>
<keyword evidence="3" id="KW-1185">Reference proteome</keyword>
<name>A0ABV8AB69_9DEIO</name>
<evidence type="ECO:0000259" key="1">
    <source>
        <dbReference type="PROSITE" id="PS51384"/>
    </source>
</evidence>
<dbReference type="InterPro" id="IPR017938">
    <property type="entry name" value="Riboflavin_synthase-like_b-brl"/>
</dbReference>
<dbReference type="InterPro" id="IPR013113">
    <property type="entry name" value="SIP_FAD-bd"/>
</dbReference>
<dbReference type="SUPFAM" id="SSF63380">
    <property type="entry name" value="Riboflavin synthase domain-like"/>
    <property type="match status" value="1"/>
</dbReference>
<dbReference type="InterPro" id="IPR039261">
    <property type="entry name" value="FNR_nucleotide-bd"/>
</dbReference>
<dbReference type="Gene3D" id="3.40.50.80">
    <property type="entry name" value="Nucleotide-binding domain of ferredoxin-NADP reductase (FNR) module"/>
    <property type="match status" value="1"/>
</dbReference>
<dbReference type="EMBL" id="JBHRZF010000204">
    <property type="protein sequence ID" value="MFC3862581.1"/>
    <property type="molecule type" value="Genomic_DNA"/>
</dbReference>
<dbReference type="InterPro" id="IPR039374">
    <property type="entry name" value="SIP_fam"/>
</dbReference>
<evidence type="ECO:0000313" key="2">
    <source>
        <dbReference type="EMBL" id="MFC3862581.1"/>
    </source>
</evidence>
<reference evidence="3" key="1">
    <citation type="journal article" date="2019" name="Int. J. Syst. Evol. Microbiol.">
        <title>The Global Catalogue of Microorganisms (GCM) 10K type strain sequencing project: providing services to taxonomists for standard genome sequencing and annotation.</title>
        <authorList>
            <consortium name="The Broad Institute Genomics Platform"/>
            <consortium name="The Broad Institute Genome Sequencing Center for Infectious Disease"/>
            <person name="Wu L."/>
            <person name="Ma J."/>
        </authorList>
    </citation>
    <scope>NUCLEOTIDE SEQUENCE [LARGE SCALE GENOMIC DNA]</scope>
    <source>
        <strain evidence="3">CCTCC AB 2013263</strain>
    </source>
</reference>
<comment type="caution">
    <text evidence="2">The sequence shown here is derived from an EMBL/GenBank/DDBJ whole genome shotgun (WGS) entry which is preliminary data.</text>
</comment>
<gene>
    <name evidence="2" type="ORF">ACFOPQ_17595</name>
</gene>
<dbReference type="InterPro" id="IPR007037">
    <property type="entry name" value="SIP_rossman_dom"/>
</dbReference>
<sequence>MSDLIMRVSLPLKRRRLTVKAVTDLTPSLRRITLTGADLADFETPSADDHVKLFFTPDDGGEAIGRDYTPRNFRRKALELDVDFVLHESGVATTWAKQARVKDELVVGGPRGSTLVKYEFDEYLLVADDAGLPALLRRLEDLPAGAKVTVFAKVQSAAHELPITTQAALTLRWLHRGDAAAGTTTLLQDAVRAWAEPTGTVFVWVGAERATAFGIKEDLLARGLDADTMRMTAYWTKGG</sequence>
<dbReference type="PANTHER" id="PTHR30157:SF0">
    <property type="entry name" value="NADPH-DEPENDENT FERRIC-CHELATE REDUCTASE"/>
    <property type="match status" value="1"/>
</dbReference>
<dbReference type="RefSeq" id="WP_380080525.1">
    <property type="nucleotide sequence ID" value="NZ_JBHRZF010000204.1"/>
</dbReference>
<dbReference type="CDD" id="cd06193">
    <property type="entry name" value="siderophore_interacting"/>
    <property type="match status" value="1"/>
</dbReference>
<dbReference type="PANTHER" id="PTHR30157">
    <property type="entry name" value="FERRIC REDUCTASE, NADPH-DEPENDENT"/>
    <property type="match status" value="1"/>
</dbReference>
<dbReference type="Proteomes" id="UP001595748">
    <property type="component" value="Unassembled WGS sequence"/>
</dbReference>
<proteinExistence type="predicted"/>
<protein>
    <submittedName>
        <fullName evidence="2">Siderophore-interacting protein</fullName>
    </submittedName>
</protein>
<dbReference type="Gene3D" id="2.40.30.10">
    <property type="entry name" value="Translation factors"/>
    <property type="match status" value="1"/>
</dbReference>
<feature type="domain" description="FAD-binding FR-type" evidence="1">
    <location>
        <begin position="12"/>
        <end position="117"/>
    </location>
</feature>
<accession>A0ABV8AB69</accession>
<dbReference type="InterPro" id="IPR017927">
    <property type="entry name" value="FAD-bd_FR_type"/>
</dbReference>
<organism evidence="2 3">
    <name type="scientific">Deinococcus antarcticus</name>
    <dbReference type="NCBI Taxonomy" id="1298767"/>
    <lineage>
        <taxon>Bacteria</taxon>
        <taxon>Thermotogati</taxon>
        <taxon>Deinococcota</taxon>
        <taxon>Deinococci</taxon>
        <taxon>Deinococcales</taxon>
        <taxon>Deinococcaceae</taxon>
        <taxon>Deinococcus</taxon>
    </lineage>
</organism>